<reference evidence="1 2" key="1">
    <citation type="submission" date="2018-12" db="EMBL/GenBank/DDBJ databases">
        <title>Marinifilum JC070 sp. nov., a marine bacterium isolated from Yongle Blue Hole in the South China Sea.</title>
        <authorList>
            <person name="Fu T."/>
        </authorList>
    </citation>
    <scope>NUCLEOTIDE SEQUENCE [LARGE SCALE GENOMIC DNA]</scope>
    <source>
        <strain evidence="1 2">JC070</strain>
    </source>
</reference>
<dbReference type="EMBL" id="RZNH01000030">
    <property type="protein sequence ID" value="NOU61267.1"/>
    <property type="molecule type" value="Genomic_DNA"/>
</dbReference>
<organism evidence="1 2">
    <name type="scientific">Marinifilum caeruleilacunae</name>
    <dbReference type="NCBI Taxonomy" id="2499076"/>
    <lineage>
        <taxon>Bacteria</taxon>
        <taxon>Pseudomonadati</taxon>
        <taxon>Bacteroidota</taxon>
        <taxon>Bacteroidia</taxon>
        <taxon>Marinilabiliales</taxon>
        <taxon>Marinifilaceae</taxon>
    </lineage>
</organism>
<dbReference type="RefSeq" id="WP_171596527.1">
    <property type="nucleotide sequence ID" value="NZ_RZNH01000030.1"/>
</dbReference>
<dbReference type="Proteomes" id="UP000732105">
    <property type="component" value="Unassembled WGS sequence"/>
</dbReference>
<protein>
    <submittedName>
        <fullName evidence="1">Uncharacterized protein</fullName>
    </submittedName>
</protein>
<accession>A0ABX1WYU9</accession>
<keyword evidence="2" id="KW-1185">Reference proteome</keyword>
<sequence>MKYCSTQFTGEELDNAINYLNQEVENYFGKVKTSNSDKVNYTPSILSVINENRDEFSELQIKYLLQCESIFMLDESANLNIVLEKLENLESCIKRDLSKKETQVVMIYLEVVKSSIQYWNENFLKWDAIFSEGKAKSFWDDVQSKKWWNEVWRVTKKIAIEDAIGGAVVGVGALAVNTIPGFGQVAYGSAIFLGASSQSAFAAIDIARNYDCEIVIDAPVTIADVLRNDVHLHGIC</sequence>
<gene>
    <name evidence="1" type="ORF">ELS83_15780</name>
</gene>
<evidence type="ECO:0000313" key="2">
    <source>
        <dbReference type="Proteomes" id="UP000732105"/>
    </source>
</evidence>
<name>A0ABX1WYU9_9BACT</name>
<comment type="caution">
    <text evidence="1">The sequence shown here is derived from an EMBL/GenBank/DDBJ whole genome shotgun (WGS) entry which is preliminary data.</text>
</comment>
<evidence type="ECO:0000313" key="1">
    <source>
        <dbReference type="EMBL" id="NOU61267.1"/>
    </source>
</evidence>
<proteinExistence type="predicted"/>